<gene>
    <name evidence="7" type="ORF">K8V01_11960</name>
</gene>
<keyword evidence="3 5" id="KW-0238">DNA-binding</keyword>
<evidence type="ECO:0000313" key="7">
    <source>
        <dbReference type="EMBL" id="HJG87712.1"/>
    </source>
</evidence>
<dbReference type="Proteomes" id="UP000760668">
    <property type="component" value="Unassembled WGS sequence"/>
</dbReference>
<dbReference type="PRINTS" id="PR00455">
    <property type="entry name" value="HTHTETR"/>
</dbReference>
<evidence type="ECO:0000256" key="4">
    <source>
        <dbReference type="ARBA" id="ARBA00023163"/>
    </source>
</evidence>
<sequence>MKTTKELIRNTARELFNERGYRAVSMRNIADALGISVGNLTYHYPHKDLLMEDIMDAELGTLPAAPEPGLSGLNRLLERMLASFFETPFYFNDPALYSSVPRLQARHAASVEALLAVLRDAIGSCTEMGLFAPVLSGSRLEQVARLLMLSHTGWAQHNATWPASRFISAAEMMAFQWAVLIPYLTPAGQAAYDALAQQTEV</sequence>
<dbReference type="RefSeq" id="WP_295369486.1">
    <property type="nucleotide sequence ID" value="NZ_DYUC01000119.1"/>
</dbReference>
<feature type="DNA-binding region" description="H-T-H motif" evidence="5">
    <location>
        <begin position="25"/>
        <end position="44"/>
    </location>
</feature>
<dbReference type="PANTHER" id="PTHR30055:SF175">
    <property type="entry name" value="HTH-TYPE TRANSCRIPTIONAL REPRESSOR KSTR2"/>
    <property type="match status" value="1"/>
</dbReference>
<feature type="domain" description="HTH tetR-type" evidence="6">
    <location>
        <begin position="2"/>
        <end position="62"/>
    </location>
</feature>
<dbReference type="Pfam" id="PF00440">
    <property type="entry name" value="TetR_N"/>
    <property type="match status" value="1"/>
</dbReference>
<dbReference type="InterPro" id="IPR050109">
    <property type="entry name" value="HTH-type_TetR-like_transc_reg"/>
</dbReference>
<accession>A0A921STW3</accession>
<dbReference type="InterPro" id="IPR009057">
    <property type="entry name" value="Homeodomain-like_sf"/>
</dbReference>
<dbReference type="PROSITE" id="PS50977">
    <property type="entry name" value="HTH_TETR_2"/>
    <property type="match status" value="1"/>
</dbReference>
<protein>
    <submittedName>
        <fullName evidence="7">TetR/AcrR family transcriptional regulator</fullName>
    </submittedName>
</protein>
<keyword evidence="4" id="KW-0804">Transcription</keyword>
<reference evidence="7" key="2">
    <citation type="submission" date="2021-09" db="EMBL/GenBank/DDBJ databases">
        <authorList>
            <person name="Gilroy R."/>
        </authorList>
    </citation>
    <scope>NUCLEOTIDE SEQUENCE</scope>
    <source>
        <strain evidence="7">CHK179-5677</strain>
    </source>
</reference>
<comment type="caution">
    <text evidence="7">The sequence shown here is derived from an EMBL/GenBank/DDBJ whole genome shotgun (WGS) entry which is preliminary data.</text>
</comment>
<evidence type="ECO:0000259" key="6">
    <source>
        <dbReference type="PROSITE" id="PS50977"/>
    </source>
</evidence>
<dbReference type="EMBL" id="DYUC01000119">
    <property type="protein sequence ID" value="HJG87712.1"/>
    <property type="molecule type" value="Genomic_DNA"/>
</dbReference>
<proteinExistence type="predicted"/>
<keyword evidence="1" id="KW-0678">Repressor</keyword>
<evidence type="ECO:0000256" key="2">
    <source>
        <dbReference type="ARBA" id="ARBA00023015"/>
    </source>
</evidence>
<dbReference type="InterPro" id="IPR001647">
    <property type="entry name" value="HTH_TetR"/>
</dbReference>
<organism evidence="7 8">
    <name type="scientific">Pseudoflavonifractor capillosus</name>
    <dbReference type="NCBI Taxonomy" id="106588"/>
    <lineage>
        <taxon>Bacteria</taxon>
        <taxon>Bacillati</taxon>
        <taxon>Bacillota</taxon>
        <taxon>Clostridia</taxon>
        <taxon>Eubacteriales</taxon>
        <taxon>Oscillospiraceae</taxon>
        <taxon>Pseudoflavonifractor</taxon>
    </lineage>
</organism>
<reference evidence="7" key="1">
    <citation type="journal article" date="2021" name="PeerJ">
        <title>Extensive microbial diversity within the chicken gut microbiome revealed by metagenomics and culture.</title>
        <authorList>
            <person name="Gilroy R."/>
            <person name="Ravi A."/>
            <person name="Getino M."/>
            <person name="Pursley I."/>
            <person name="Horton D.L."/>
            <person name="Alikhan N.F."/>
            <person name="Baker D."/>
            <person name="Gharbi K."/>
            <person name="Hall N."/>
            <person name="Watson M."/>
            <person name="Adriaenssens E.M."/>
            <person name="Foster-Nyarko E."/>
            <person name="Jarju S."/>
            <person name="Secka A."/>
            <person name="Antonio M."/>
            <person name="Oren A."/>
            <person name="Chaudhuri R.R."/>
            <person name="La Ragione R."/>
            <person name="Hildebrand F."/>
            <person name="Pallen M.J."/>
        </authorList>
    </citation>
    <scope>NUCLEOTIDE SEQUENCE</scope>
    <source>
        <strain evidence="7">CHK179-5677</strain>
    </source>
</reference>
<dbReference type="PANTHER" id="PTHR30055">
    <property type="entry name" value="HTH-TYPE TRANSCRIPTIONAL REGULATOR RUTR"/>
    <property type="match status" value="1"/>
</dbReference>
<dbReference type="GO" id="GO:0000976">
    <property type="term" value="F:transcription cis-regulatory region binding"/>
    <property type="evidence" value="ECO:0007669"/>
    <property type="project" value="TreeGrafter"/>
</dbReference>
<evidence type="ECO:0000256" key="3">
    <source>
        <dbReference type="ARBA" id="ARBA00023125"/>
    </source>
</evidence>
<dbReference type="AlphaFoldDB" id="A0A921STW3"/>
<evidence type="ECO:0000256" key="1">
    <source>
        <dbReference type="ARBA" id="ARBA00022491"/>
    </source>
</evidence>
<keyword evidence="2" id="KW-0805">Transcription regulation</keyword>
<dbReference type="SUPFAM" id="SSF46689">
    <property type="entry name" value="Homeodomain-like"/>
    <property type="match status" value="1"/>
</dbReference>
<dbReference type="GO" id="GO:0003700">
    <property type="term" value="F:DNA-binding transcription factor activity"/>
    <property type="evidence" value="ECO:0007669"/>
    <property type="project" value="TreeGrafter"/>
</dbReference>
<dbReference type="Gene3D" id="1.10.357.10">
    <property type="entry name" value="Tetracycline Repressor, domain 2"/>
    <property type="match status" value="1"/>
</dbReference>
<evidence type="ECO:0000256" key="5">
    <source>
        <dbReference type="PROSITE-ProRule" id="PRU00335"/>
    </source>
</evidence>
<name>A0A921STW3_9FIRM</name>
<evidence type="ECO:0000313" key="8">
    <source>
        <dbReference type="Proteomes" id="UP000760668"/>
    </source>
</evidence>